<feature type="compositionally biased region" description="Polar residues" evidence="1">
    <location>
        <begin position="39"/>
        <end position="48"/>
    </location>
</feature>
<evidence type="ECO:0000256" key="1">
    <source>
        <dbReference type="SAM" id="MobiDB-lite"/>
    </source>
</evidence>
<comment type="caution">
    <text evidence="2">The sequence shown here is derived from an EMBL/GenBank/DDBJ whole genome shotgun (WGS) entry which is preliminary data.</text>
</comment>
<reference evidence="2" key="1">
    <citation type="journal article" date="2019" name="bioRxiv">
        <title>The Genome of the Zebra Mussel, Dreissena polymorpha: A Resource for Invasive Species Research.</title>
        <authorList>
            <person name="McCartney M.A."/>
            <person name="Auch B."/>
            <person name="Kono T."/>
            <person name="Mallez S."/>
            <person name="Zhang Y."/>
            <person name="Obille A."/>
            <person name="Becker A."/>
            <person name="Abrahante J.E."/>
            <person name="Garbe J."/>
            <person name="Badalamenti J.P."/>
            <person name="Herman A."/>
            <person name="Mangelson H."/>
            <person name="Liachko I."/>
            <person name="Sullivan S."/>
            <person name="Sone E.D."/>
            <person name="Koren S."/>
            <person name="Silverstein K.A.T."/>
            <person name="Beckman K.B."/>
            <person name="Gohl D.M."/>
        </authorList>
    </citation>
    <scope>NUCLEOTIDE SEQUENCE</scope>
    <source>
        <strain evidence="2">Duluth1</strain>
        <tissue evidence="2">Whole animal</tissue>
    </source>
</reference>
<dbReference type="EMBL" id="JAIWYP010000004">
    <property type="protein sequence ID" value="KAH3832263.1"/>
    <property type="molecule type" value="Genomic_DNA"/>
</dbReference>
<dbReference type="Proteomes" id="UP000828390">
    <property type="component" value="Unassembled WGS sequence"/>
</dbReference>
<gene>
    <name evidence="2" type="ORF">DPMN_105544</name>
</gene>
<protein>
    <submittedName>
        <fullName evidence="2">Uncharacterized protein</fullName>
    </submittedName>
</protein>
<dbReference type="AlphaFoldDB" id="A0A9D4K3D9"/>
<sequence>MEGRHRDTPPAKVVSKPGSRIGLQHKDIVGTTAVGKQCLGSTKPQRWSTAGKKERSQMVQQEIRLFEEEDR</sequence>
<feature type="region of interest" description="Disordered" evidence="1">
    <location>
        <begin position="39"/>
        <end position="58"/>
    </location>
</feature>
<name>A0A9D4K3D9_DREPO</name>
<evidence type="ECO:0000313" key="2">
    <source>
        <dbReference type="EMBL" id="KAH3832263.1"/>
    </source>
</evidence>
<proteinExistence type="predicted"/>
<reference evidence="2" key="2">
    <citation type="submission" date="2020-11" db="EMBL/GenBank/DDBJ databases">
        <authorList>
            <person name="McCartney M.A."/>
            <person name="Auch B."/>
            <person name="Kono T."/>
            <person name="Mallez S."/>
            <person name="Becker A."/>
            <person name="Gohl D.M."/>
            <person name="Silverstein K.A.T."/>
            <person name="Koren S."/>
            <person name="Bechman K.B."/>
            <person name="Herman A."/>
            <person name="Abrahante J.E."/>
            <person name="Garbe J."/>
        </authorList>
    </citation>
    <scope>NUCLEOTIDE SEQUENCE</scope>
    <source>
        <strain evidence="2">Duluth1</strain>
        <tissue evidence="2">Whole animal</tissue>
    </source>
</reference>
<keyword evidence="3" id="KW-1185">Reference proteome</keyword>
<feature type="region of interest" description="Disordered" evidence="1">
    <location>
        <begin position="1"/>
        <end position="20"/>
    </location>
</feature>
<organism evidence="2 3">
    <name type="scientific">Dreissena polymorpha</name>
    <name type="common">Zebra mussel</name>
    <name type="synonym">Mytilus polymorpha</name>
    <dbReference type="NCBI Taxonomy" id="45954"/>
    <lineage>
        <taxon>Eukaryota</taxon>
        <taxon>Metazoa</taxon>
        <taxon>Spiralia</taxon>
        <taxon>Lophotrochozoa</taxon>
        <taxon>Mollusca</taxon>
        <taxon>Bivalvia</taxon>
        <taxon>Autobranchia</taxon>
        <taxon>Heteroconchia</taxon>
        <taxon>Euheterodonta</taxon>
        <taxon>Imparidentia</taxon>
        <taxon>Neoheterodontei</taxon>
        <taxon>Myida</taxon>
        <taxon>Dreissenoidea</taxon>
        <taxon>Dreissenidae</taxon>
        <taxon>Dreissena</taxon>
    </lineage>
</organism>
<evidence type="ECO:0000313" key="3">
    <source>
        <dbReference type="Proteomes" id="UP000828390"/>
    </source>
</evidence>
<accession>A0A9D4K3D9</accession>